<dbReference type="Gene3D" id="3.30.70.270">
    <property type="match status" value="1"/>
</dbReference>
<dbReference type="NCBIfam" id="TIGR00254">
    <property type="entry name" value="GGDEF"/>
    <property type="match status" value="1"/>
</dbReference>
<name>A0A1K2HW16_9HYPH</name>
<dbReference type="InterPro" id="IPR050469">
    <property type="entry name" value="Diguanylate_Cyclase"/>
</dbReference>
<evidence type="ECO:0000313" key="6">
    <source>
        <dbReference type="Proteomes" id="UP000183447"/>
    </source>
</evidence>
<dbReference type="AlphaFoldDB" id="A0A1K2HW16"/>
<dbReference type="GO" id="GO:0043709">
    <property type="term" value="P:cell adhesion involved in single-species biofilm formation"/>
    <property type="evidence" value="ECO:0007669"/>
    <property type="project" value="TreeGrafter"/>
</dbReference>
<protein>
    <recommendedName>
        <fullName evidence="1">diguanylate cyclase</fullName>
        <ecNumber evidence="1">2.7.7.65</ecNumber>
    </recommendedName>
</protein>
<gene>
    <name evidence="5" type="ORF">SAMN02983003_1458</name>
</gene>
<evidence type="ECO:0000256" key="3">
    <source>
        <dbReference type="SAM" id="Phobius"/>
    </source>
</evidence>
<dbReference type="InterPro" id="IPR029787">
    <property type="entry name" value="Nucleotide_cyclase"/>
</dbReference>
<feature type="transmembrane region" description="Helical" evidence="3">
    <location>
        <begin position="180"/>
        <end position="202"/>
    </location>
</feature>
<dbReference type="PROSITE" id="PS50887">
    <property type="entry name" value="GGDEF"/>
    <property type="match status" value="1"/>
</dbReference>
<dbReference type="PANTHER" id="PTHR45138">
    <property type="entry name" value="REGULATORY COMPONENTS OF SENSORY TRANSDUCTION SYSTEM"/>
    <property type="match status" value="1"/>
</dbReference>
<evidence type="ECO:0000313" key="5">
    <source>
        <dbReference type="EMBL" id="SFZ83103.1"/>
    </source>
</evidence>
<dbReference type="SMART" id="SM00267">
    <property type="entry name" value="GGDEF"/>
    <property type="match status" value="1"/>
</dbReference>
<dbReference type="SUPFAM" id="SSF55781">
    <property type="entry name" value="GAF domain-like"/>
    <property type="match status" value="1"/>
</dbReference>
<evidence type="ECO:0000256" key="1">
    <source>
        <dbReference type="ARBA" id="ARBA00012528"/>
    </source>
</evidence>
<organism evidence="5 6">
    <name type="scientific">Devosia enhydra</name>
    <dbReference type="NCBI Taxonomy" id="665118"/>
    <lineage>
        <taxon>Bacteria</taxon>
        <taxon>Pseudomonadati</taxon>
        <taxon>Pseudomonadota</taxon>
        <taxon>Alphaproteobacteria</taxon>
        <taxon>Hyphomicrobiales</taxon>
        <taxon>Devosiaceae</taxon>
        <taxon>Devosia</taxon>
    </lineage>
</organism>
<dbReference type="CDD" id="cd19410">
    <property type="entry name" value="HK9-like_sensor"/>
    <property type="match status" value="1"/>
</dbReference>
<dbReference type="Pfam" id="PF00990">
    <property type="entry name" value="GGDEF"/>
    <property type="match status" value="1"/>
</dbReference>
<keyword evidence="6" id="KW-1185">Reference proteome</keyword>
<dbReference type="FunFam" id="3.30.70.270:FF:000001">
    <property type="entry name" value="Diguanylate cyclase domain protein"/>
    <property type="match status" value="1"/>
</dbReference>
<dbReference type="Gene3D" id="3.30.450.40">
    <property type="match status" value="1"/>
</dbReference>
<dbReference type="PANTHER" id="PTHR45138:SF9">
    <property type="entry name" value="DIGUANYLATE CYCLASE DGCM-RELATED"/>
    <property type="match status" value="1"/>
</dbReference>
<dbReference type="InterPro" id="IPR000160">
    <property type="entry name" value="GGDEF_dom"/>
</dbReference>
<dbReference type="GO" id="GO:0005886">
    <property type="term" value="C:plasma membrane"/>
    <property type="evidence" value="ECO:0007669"/>
    <property type="project" value="TreeGrafter"/>
</dbReference>
<proteinExistence type="predicted"/>
<dbReference type="EC" id="2.7.7.65" evidence="1"/>
<keyword evidence="3" id="KW-0472">Membrane</keyword>
<dbReference type="RefSeq" id="WP_072340292.1">
    <property type="nucleotide sequence ID" value="NZ_FPKU01000001.1"/>
</dbReference>
<dbReference type="InterPro" id="IPR007891">
    <property type="entry name" value="CHASE3"/>
</dbReference>
<comment type="catalytic activity">
    <reaction evidence="2">
        <text>2 GTP = 3',3'-c-di-GMP + 2 diphosphate</text>
        <dbReference type="Rhea" id="RHEA:24898"/>
        <dbReference type="ChEBI" id="CHEBI:33019"/>
        <dbReference type="ChEBI" id="CHEBI:37565"/>
        <dbReference type="ChEBI" id="CHEBI:58805"/>
        <dbReference type="EC" id="2.7.7.65"/>
    </reaction>
</comment>
<dbReference type="InterPro" id="IPR029016">
    <property type="entry name" value="GAF-like_dom_sf"/>
</dbReference>
<evidence type="ECO:0000256" key="2">
    <source>
        <dbReference type="ARBA" id="ARBA00034247"/>
    </source>
</evidence>
<keyword evidence="3" id="KW-0812">Transmembrane</keyword>
<sequence length="583" mass="63839">MMFKRSLRQIVVIGFVLALVAGNSALLFVALDRMIQASSWVKHSLGVQKDLASLHVLLVSAETAERGYLLTSDTTQLAPYHQAIYGFSERIDRLRAAFNDNPVQAERFSEVARLSRERLARLASVIQLHSDGDPRAAIDQVRQNDGSAIMTRVRAMIAEIEAEEAILLEERQRQNLWAQLGLYASAIVFIFGSLALITYVYMSLRMQLRERTAAAASSATYAETLDESLKALEHERNEIAQINDGSNFLQSCNSMAEVAALSAEFLKGLFPGYAGSVSVYAASRNQLLRLSTWGGSNDAEVFSPDACWGLRRGQPHARHHDKAGTPTCSHLGCGSDCDTICVPLIAHGETLGLLTLARLDPVEAALNDIELAKGLPDRRRVEMVARQLGLTLANLRLRETLAEQSIRDPLTNSFNRRYLEVIAGKEIAQAARFERSLAFVMLDVDHFKRFNDLHGHAAGDAALIAVAGSLQDNIREGDWLFRLGGEEFVLVLREVTRQDALEKVEQLRAGIADLTLSYAGGTLPRITVSMGVALFPDNGAELDELLVVADRALYASKSSGRNRVTLASANEETPVAIAADRAA</sequence>
<dbReference type="GO" id="GO:0052621">
    <property type="term" value="F:diguanylate cyclase activity"/>
    <property type="evidence" value="ECO:0007669"/>
    <property type="project" value="UniProtKB-EC"/>
</dbReference>
<dbReference type="EMBL" id="FPKU01000001">
    <property type="protein sequence ID" value="SFZ83103.1"/>
    <property type="molecule type" value="Genomic_DNA"/>
</dbReference>
<evidence type="ECO:0000259" key="4">
    <source>
        <dbReference type="PROSITE" id="PS50887"/>
    </source>
</evidence>
<dbReference type="STRING" id="665118.SAMN02983003_1458"/>
<accession>A0A1K2HW16</accession>
<dbReference type="Pfam" id="PF05227">
    <property type="entry name" value="CHASE3"/>
    <property type="match status" value="1"/>
</dbReference>
<dbReference type="SUPFAM" id="SSF55073">
    <property type="entry name" value="Nucleotide cyclase"/>
    <property type="match status" value="1"/>
</dbReference>
<dbReference type="Proteomes" id="UP000183447">
    <property type="component" value="Unassembled WGS sequence"/>
</dbReference>
<feature type="domain" description="GGDEF" evidence="4">
    <location>
        <begin position="435"/>
        <end position="569"/>
    </location>
</feature>
<dbReference type="InterPro" id="IPR043128">
    <property type="entry name" value="Rev_trsase/Diguanyl_cyclase"/>
</dbReference>
<keyword evidence="3" id="KW-1133">Transmembrane helix</keyword>
<dbReference type="CDD" id="cd01949">
    <property type="entry name" value="GGDEF"/>
    <property type="match status" value="1"/>
</dbReference>
<reference evidence="5 6" key="1">
    <citation type="submission" date="2016-11" db="EMBL/GenBank/DDBJ databases">
        <authorList>
            <person name="Jaros S."/>
            <person name="Januszkiewicz K."/>
            <person name="Wedrychowicz H."/>
        </authorList>
    </citation>
    <scope>NUCLEOTIDE SEQUENCE [LARGE SCALE GENOMIC DNA]</scope>
    <source>
        <strain evidence="5 6">ATCC 23634</strain>
    </source>
</reference>
<dbReference type="GO" id="GO:1902201">
    <property type="term" value="P:negative regulation of bacterial-type flagellum-dependent cell motility"/>
    <property type="evidence" value="ECO:0007669"/>
    <property type="project" value="TreeGrafter"/>
</dbReference>